<accession>A0A382GQD2</accession>
<dbReference type="GO" id="GO:0008933">
    <property type="term" value="F:peptidoglycan lytic transglycosylase activity"/>
    <property type="evidence" value="ECO:0007669"/>
    <property type="project" value="InterPro"/>
</dbReference>
<dbReference type="Pfam" id="PF01476">
    <property type="entry name" value="LysM"/>
    <property type="match status" value="2"/>
</dbReference>
<dbReference type="InterPro" id="IPR000189">
    <property type="entry name" value="Transglyc_AS"/>
</dbReference>
<dbReference type="Gene3D" id="1.10.530.10">
    <property type="match status" value="1"/>
</dbReference>
<dbReference type="GO" id="GO:0016020">
    <property type="term" value="C:membrane"/>
    <property type="evidence" value="ECO:0007669"/>
    <property type="project" value="InterPro"/>
</dbReference>
<dbReference type="InterPro" id="IPR018392">
    <property type="entry name" value="LysM"/>
</dbReference>
<feature type="domain" description="LysM" evidence="1">
    <location>
        <begin position="334"/>
        <end position="377"/>
    </location>
</feature>
<dbReference type="PROSITE" id="PS51782">
    <property type="entry name" value="LYSM"/>
    <property type="match status" value="2"/>
</dbReference>
<evidence type="ECO:0000259" key="1">
    <source>
        <dbReference type="PROSITE" id="PS51782"/>
    </source>
</evidence>
<dbReference type="PANTHER" id="PTHR37423">
    <property type="entry name" value="SOLUBLE LYTIC MUREIN TRANSGLYCOSYLASE-RELATED"/>
    <property type="match status" value="1"/>
</dbReference>
<dbReference type="InterPro" id="IPR023346">
    <property type="entry name" value="Lysozyme-like_dom_sf"/>
</dbReference>
<dbReference type="CDD" id="cd16894">
    <property type="entry name" value="MltD-like"/>
    <property type="match status" value="1"/>
</dbReference>
<reference evidence="2" key="1">
    <citation type="submission" date="2018-05" db="EMBL/GenBank/DDBJ databases">
        <authorList>
            <person name="Lanie J.A."/>
            <person name="Ng W.-L."/>
            <person name="Kazmierczak K.M."/>
            <person name="Andrzejewski T.M."/>
            <person name="Davidsen T.M."/>
            <person name="Wayne K.J."/>
            <person name="Tettelin H."/>
            <person name="Glass J.I."/>
            <person name="Rusch D."/>
            <person name="Podicherti R."/>
            <person name="Tsui H.-C.T."/>
            <person name="Winkler M.E."/>
        </authorList>
    </citation>
    <scope>NUCLEOTIDE SEQUENCE</scope>
</reference>
<dbReference type="SUPFAM" id="SSF54106">
    <property type="entry name" value="LysM domain"/>
    <property type="match status" value="2"/>
</dbReference>
<dbReference type="InterPro" id="IPR008258">
    <property type="entry name" value="Transglycosylase_SLT_dom_1"/>
</dbReference>
<proteinExistence type="predicted"/>
<dbReference type="SMART" id="SM00257">
    <property type="entry name" value="LysM"/>
    <property type="match status" value="2"/>
</dbReference>
<dbReference type="Gene3D" id="3.10.350.10">
    <property type="entry name" value="LysM domain"/>
    <property type="match status" value="2"/>
</dbReference>
<dbReference type="Pfam" id="PF01464">
    <property type="entry name" value="SLT"/>
    <property type="match status" value="1"/>
</dbReference>
<dbReference type="PANTHER" id="PTHR37423:SF2">
    <property type="entry name" value="MEMBRANE-BOUND LYTIC MUREIN TRANSGLYCOSYLASE C"/>
    <property type="match status" value="1"/>
</dbReference>
<organism evidence="2">
    <name type="scientific">marine metagenome</name>
    <dbReference type="NCBI Taxonomy" id="408172"/>
    <lineage>
        <taxon>unclassified sequences</taxon>
        <taxon>metagenomes</taxon>
        <taxon>ecological metagenomes</taxon>
    </lineage>
</organism>
<feature type="domain" description="LysM" evidence="1">
    <location>
        <begin position="394"/>
        <end position="438"/>
    </location>
</feature>
<dbReference type="InterPro" id="IPR036779">
    <property type="entry name" value="LysM_dom_sf"/>
</dbReference>
<gene>
    <name evidence="2" type="ORF">METZ01_LOCUS229701</name>
</gene>
<dbReference type="CDD" id="cd00118">
    <property type="entry name" value="LysM"/>
    <property type="match status" value="2"/>
</dbReference>
<protein>
    <recommendedName>
        <fullName evidence="1">LysM domain-containing protein</fullName>
    </recommendedName>
</protein>
<dbReference type="EMBL" id="UINC01056613">
    <property type="protein sequence ID" value="SVB76847.1"/>
    <property type="molecule type" value="Genomic_DNA"/>
</dbReference>
<dbReference type="SUPFAM" id="SSF53955">
    <property type="entry name" value="Lysozyme-like"/>
    <property type="match status" value="1"/>
</dbReference>
<dbReference type="GO" id="GO:0000270">
    <property type="term" value="P:peptidoglycan metabolic process"/>
    <property type="evidence" value="ECO:0007669"/>
    <property type="project" value="InterPro"/>
</dbReference>
<evidence type="ECO:0000313" key="2">
    <source>
        <dbReference type="EMBL" id="SVB76847.1"/>
    </source>
</evidence>
<dbReference type="AlphaFoldDB" id="A0A382GQD2"/>
<name>A0A382GQD2_9ZZZZ</name>
<sequence>MKRINTIICLLCLVKIVFATTFHSNYQTINDTTIAEKQVLANNTREQQSNLVEKRLELLNEKTPMDLRYNSYVENYISSYLGQNKKLISQMLCLVPHYFLMFESMLDKYDLPMELKYLAIVESALNPRARSRSGARGLWQFMYPTGKMYDLDVTSYIDERQDPYKSTEAACQYFVKLYKIFGDWNLVLAAYNGGPGYLSRTIAKTGLYDYWELRPYLRKETRGYIPTFIAINYVMNYYKEYDIIIAESSFLKAETDTIMFNMQASFSILSDLLCISKETIMQLNPSIKKEIVPKNTIITLPVNIITDFVRNEQAIYSCIEAIEQKEILLNEERFVYIVQQGDYLGKIAEKNGVAITDIKKWNNLRNDKLAIGKKLVLFVKDNFISEERKKIENIIYIVKEGDTLWDIAKKYNGLSVYEIKQQNNLNSDHLKPGEKLLLPTG</sequence>
<dbReference type="PROSITE" id="PS00922">
    <property type="entry name" value="TRANSGLYCOSYLASE"/>
    <property type="match status" value="1"/>
</dbReference>